<feature type="domain" description="Major facilitator superfamily (MFS) profile" evidence="9">
    <location>
        <begin position="19"/>
        <end position="434"/>
    </location>
</feature>
<dbReference type="InterPro" id="IPR036259">
    <property type="entry name" value="MFS_trans_sf"/>
</dbReference>
<evidence type="ECO:0000256" key="4">
    <source>
        <dbReference type="ARBA" id="ARBA00022692"/>
    </source>
</evidence>
<dbReference type="Proteomes" id="UP000308196">
    <property type="component" value="Chromosome"/>
</dbReference>
<evidence type="ECO:0000256" key="7">
    <source>
        <dbReference type="RuleBase" id="RU003346"/>
    </source>
</evidence>
<keyword evidence="6 8" id="KW-0472">Membrane</keyword>
<gene>
    <name evidence="10" type="primary">csbC_2</name>
    <name evidence="10" type="ORF">NCTC11429_04850</name>
</gene>
<evidence type="ECO:0000256" key="3">
    <source>
        <dbReference type="ARBA" id="ARBA00022448"/>
    </source>
</evidence>
<dbReference type="NCBIfam" id="TIGR00879">
    <property type="entry name" value="SP"/>
    <property type="match status" value="1"/>
</dbReference>
<evidence type="ECO:0000313" key="11">
    <source>
        <dbReference type="Proteomes" id="UP000308196"/>
    </source>
</evidence>
<evidence type="ECO:0000256" key="5">
    <source>
        <dbReference type="ARBA" id="ARBA00022989"/>
    </source>
</evidence>
<proteinExistence type="inferred from homology"/>
<feature type="transmembrane region" description="Helical" evidence="8">
    <location>
        <begin position="86"/>
        <end position="108"/>
    </location>
</feature>
<feature type="transmembrane region" description="Helical" evidence="8">
    <location>
        <begin position="381"/>
        <end position="404"/>
    </location>
</feature>
<dbReference type="KEGG" id="stha:NCTC11429_04850"/>
<keyword evidence="5 8" id="KW-1133">Transmembrane helix</keyword>
<dbReference type="STRING" id="1123265.GCA_000686625_00187"/>
<dbReference type="PANTHER" id="PTHR48020">
    <property type="entry name" value="PROTON MYO-INOSITOL COTRANSPORTER"/>
    <property type="match status" value="1"/>
</dbReference>
<dbReference type="InterPro" id="IPR020846">
    <property type="entry name" value="MFS_dom"/>
</dbReference>
<dbReference type="PROSITE" id="PS00216">
    <property type="entry name" value="SUGAR_TRANSPORT_1"/>
    <property type="match status" value="1"/>
</dbReference>
<comment type="similarity">
    <text evidence="2 7">Belongs to the major facilitator superfamily. Sugar transporter (TC 2.A.1.1) family.</text>
</comment>
<dbReference type="InterPro" id="IPR050814">
    <property type="entry name" value="Myo-inositol_Transporter"/>
</dbReference>
<feature type="transmembrane region" description="Helical" evidence="8">
    <location>
        <begin position="314"/>
        <end position="334"/>
    </location>
</feature>
<evidence type="ECO:0000256" key="1">
    <source>
        <dbReference type="ARBA" id="ARBA00004141"/>
    </source>
</evidence>
<evidence type="ECO:0000256" key="8">
    <source>
        <dbReference type="SAM" id="Phobius"/>
    </source>
</evidence>
<evidence type="ECO:0000256" key="6">
    <source>
        <dbReference type="ARBA" id="ARBA00023136"/>
    </source>
</evidence>
<feature type="transmembrane region" description="Helical" evidence="8">
    <location>
        <begin position="56"/>
        <end position="74"/>
    </location>
</feature>
<dbReference type="GO" id="GO:0022857">
    <property type="term" value="F:transmembrane transporter activity"/>
    <property type="evidence" value="ECO:0007669"/>
    <property type="project" value="InterPro"/>
</dbReference>
<name>A0A4U9W471_9SPHI</name>
<reference evidence="10 11" key="1">
    <citation type="submission" date="2019-05" db="EMBL/GenBank/DDBJ databases">
        <authorList>
            <consortium name="Pathogen Informatics"/>
        </authorList>
    </citation>
    <scope>NUCLEOTIDE SEQUENCE [LARGE SCALE GENOMIC DNA]</scope>
    <source>
        <strain evidence="10 11">NCTC11429</strain>
    </source>
</reference>
<evidence type="ECO:0000256" key="2">
    <source>
        <dbReference type="ARBA" id="ARBA00010992"/>
    </source>
</evidence>
<dbReference type="InterPro" id="IPR005828">
    <property type="entry name" value="MFS_sugar_transport-like"/>
</dbReference>
<feature type="transmembrane region" description="Helical" evidence="8">
    <location>
        <begin position="290"/>
        <end position="307"/>
    </location>
</feature>
<feature type="transmembrane region" description="Helical" evidence="8">
    <location>
        <begin position="410"/>
        <end position="430"/>
    </location>
</feature>
<feature type="transmembrane region" description="Helical" evidence="8">
    <location>
        <begin position="177"/>
        <end position="198"/>
    </location>
</feature>
<evidence type="ECO:0000313" key="10">
    <source>
        <dbReference type="EMBL" id="VTR53532.1"/>
    </source>
</evidence>
<feature type="transmembrane region" description="Helical" evidence="8">
    <location>
        <begin position="16"/>
        <end position="44"/>
    </location>
</feature>
<feature type="transmembrane region" description="Helical" evidence="8">
    <location>
        <begin position="144"/>
        <end position="165"/>
    </location>
</feature>
<protein>
    <submittedName>
        <fullName evidence="10">Probable metabolite transport protein CsbC</fullName>
    </submittedName>
</protein>
<dbReference type="EMBL" id="LR590484">
    <property type="protein sequence ID" value="VTR53532.1"/>
    <property type="molecule type" value="Genomic_DNA"/>
</dbReference>
<dbReference type="Gene3D" id="1.20.1250.20">
    <property type="entry name" value="MFS general substrate transporter like domains"/>
    <property type="match status" value="2"/>
</dbReference>
<feature type="transmembrane region" description="Helical" evidence="8">
    <location>
        <begin position="340"/>
        <end position="360"/>
    </location>
</feature>
<dbReference type="InterPro" id="IPR005829">
    <property type="entry name" value="Sugar_transporter_CS"/>
</dbReference>
<dbReference type="GO" id="GO:0016020">
    <property type="term" value="C:membrane"/>
    <property type="evidence" value="ECO:0007669"/>
    <property type="project" value="UniProtKB-SubCell"/>
</dbReference>
<keyword evidence="3 7" id="KW-0813">Transport</keyword>
<accession>A0A4U9W471</accession>
<dbReference type="PANTHER" id="PTHR48020:SF12">
    <property type="entry name" value="PROTON MYO-INOSITOL COTRANSPORTER"/>
    <property type="match status" value="1"/>
</dbReference>
<feature type="transmembrane region" description="Helical" evidence="8">
    <location>
        <begin position="248"/>
        <end position="270"/>
    </location>
</feature>
<comment type="subcellular location">
    <subcellularLocation>
        <location evidence="1">Membrane</location>
        <topology evidence="1">Multi-pass membrane protein</topology>
    </subcellularLocation>
</comment>
<evidence type="ECO:0000259" key="9">
    <source>
        <dbReference type="PROSITE" id="PS50850"/>
    </source>
</evidence>
<dbReference type="AlphaFoldDB" id="A0A4U9W471"/>
<dbReference type="InterPro" id="IPR003663">
    <property type="entry name" value="Sugar/inositol_transpt"/>
</dbReference>
<dbReference type="PROSITE" id="PS50850">
    <property type="entry name" value="MFS"/>
    <property type="match status" value="1"/>
</dbReference>
<feature type="transmembrane region" description="Helical" evidence="8">
    <location>
        <begin position="114"/>
        <end position="132"/>
    </location>
</feature>
<dbReference type="PROSITE" id="PS00217">
    <property type="entry name" value="SUGAR_TRANSPORT_2"/>
    <property type="match status" value="1"/>
</dbReference>
<organism evidence="10 11">
    <name type="scientific">Sphingobacterium thalpophilum</name>
    <dbReference type="NCBI Taxonomy" id="259"/>
    <lineage>
        <taxon>Bacteria</taxon>
        <taxon>Pseudomonadati</taxon>
        <taxon>Bacteroidota</taxon>
        <taxon>Sphingobacteriia</taxon>
        <taxon>Sphingobacteriales</taxon>
        <taxon>Sphingobacteriaceae</taxon>
        <taxon>Sphingobacterium</taxon>
    </lineage>
</organism>
<dbReference type="SUPFAM" id="SSF103473">
    <property type="entry name" value="MFS general substrate transporter"/>
    <property type="match status" value="1"/>
</dbReference>
<sequence>MYVYTYNYKLVMSKNLLTILCIVSLGGLLFGFDMAVIAGALPLVKPFFALSPAQEGIFVSSALIGCILGVLFTGPFTDKYGRKQPFIMASLLFLLSAIGCGFSPNYTILILCRAIGGLGVGIASIVVPLYLAEISPSKFRGRSVTCYQLAITFGILLAYISNYLILQKYGLPQPELWRTMFLVGAVPAILLCLGVYFIPESPRWLAKNGRIAEAALISAKLGLSDFQEATSPAKGSIKDLFSPIYRRAFLLGLFLPLFSQFSGINAIVYYGPSILLESGISLDSSYHAQLFFGAANVLFTCFALWKVDNWGRRLLYIVGTSGAALSLLLTGYLFGQQQQASSIALVSSILLFLFFFAFSIGPLKFVVAAEIFPNAIRARAMGISIMVMWVSDAIVGQLTPILLATWGAQYTFWLFASCCAIAFVVVLTYLPETKGKPLEEIEKYWIEKSETNAKA</sequence>
<dbReference type="PRINTS" id="PR00171">
    <property type="entry name" value="SUGRTRNSPORT"/>
</dbReference>
<dbReference type="Pfam" id="PF00083">
    <property type="entry name" value="Sugar_tr"/>
    <property type="match status" value="1"/>
</dbReference>
<keyword evidence="4 8" id="KW-0812">Transmembrane</keyword>